<gene>
    <name evidence="9" type="ordered locus">Mmc1_2865</name>
</gene>
<protein>
    <submittedName>
        <fullName evidence="9">Glycosyl transferase, family 39</fullName>
    </submittedName>
</protein>
<name>A0LBL5_MAGMM</name>
<feature type="transmembrane region" description="Helical" evidence="8">
    <location>
        <begin position="104"/>
        <end position="123"/>
    </location>
</feature>
<reference evidence="9 10" key="2">
    <citation type="journal article" date="2012" name="Int. J. Syst. Evol. Microbiol.">
        <title>Magnetococcus marinus gen. nov., sp. nov., a marine, magnetotactic bacterium that represents a novel lineage (Magnetococcaceae fam. nov.; Magnetococcales ord. nov.) at the base of the Alphaproteobacteria.</title>
        <authorList>
            <person name="Bazylinski D.A."/>
            <person name="Williams T.J."/>
            <person name="Lefevre C.T."/>
            <person name="Berg R.J."/>
            <person name="Zhang C.L."/>
            <person name="Bowser S.S."/>
            <person name="Dean A.J."/>
            <person name="Beveridge T.J."/>
        </authorList>
    </citation>
    <scope>NUCLEOTIDE SEQUENCE [LARGE SCALE GENOMIC DNA]</scope>
    <source>
        <strain evidence="10">ATCC BAA-1437 / JCM 17883 / MC-1</strain>
    </source>
</reference>
<comment type="subcellular location">
    <subcellularLocation>
        <location evidence="1">Cell membrane</location>
        <topology evidence="1">Multi-pass membrane protein</topology>
    </subcellularLocation>
</comment>
<dbReference type="HOGENOM" id="CLU_029903_0_0_5"/>
<dbReference type="GO" id="GO:0009103">
    <property type="term" value="P:lipopolysaccharide biosynthetic process"/>
    <property type="evidence" value="ECO:0007669"/>
    <property type="project" value="UniProtKB-ARBA"/>
</dbReference>
<keyword evidence="7 8" id="KW-0472">Membrane</keyword>
<dbReference type="OrthoDB" id="4680035at2"/>
<keyword evidence="6 8" id="KW-1133">Transmembrane helix</keyword>
<evidence type="ECO:0000256" key="8">
    <source>
        <dbReference type="SAM" id="Phobius"/>
    </source>
</evidence>
<dbReference type="STRING" id="156889.Mmc1_2865"/>
<keyword evidence="2" id="KW-1003">Cell membrane</keyword>
<feature type="transmembrane region" description="Helical" evidence="8">
    <location>
        <begin position="346"/>
        <end position="366"/>
    </location>
</feature>
<evidence type="ECO:0000256" key="4">
    <source>
        <dbReference type="ARBA" id="ARBA00022679"/>
    </source>
</evidence>
<keyword evidence="5 8" id="KW-0812">Transmembrane</keyword>
<evidence type="ECO:0000256" key="6">
    <source>
        <dbReference type="ARBA" id="ARBA00022989"/>
    </source>
</evidence>
<keyword evidence="10" id="KW-1185">Reference proteome</keyword>
<feature type="transmembrane region" description="Helical" evidence="8">
    <location>
        <begin position="320"/>
        <end position="340"/>
    </location>
</feature>
<dbReference type="PANTHER" id="PTHR33908:SF11">
    <property type="entry name" value="MEMBRANE PROTEIN"/>
    <property type="match status" value="1"/>
</dbReference>
<evidence type="ECO:0000256" key="5">
    <source>
        <dbReference type="ARBA" id="ARBA00022692"/>
    </source>
</evidence>
<feature type="transmembrane region" description="Helical" evidence="8">
    <location>
        <begin position="73"/>
        <end position="92"/>
    </location>
</feature>
<evidence type="ECO:0000256" key="1">
    <source>
        <dbReference type="ARBA" id="ARBA00004651"/>
    </source>
</evidence>
<feature type="transmembrane region" description="Helical" evidence="8">
    <location>
        <begin position="150"/>
        <end position="168"/>
    </location>
</feature>
<organism evidence="9 10">
    <name type="scientific">Magnetococcus marinus (strain ATCC BAA-1437 / JCM 17883 / MC-1)</name>
    <dbReference type="NCBI Taxonomy" id="156889"/>
    <lineage>
        <taxon>Bacteria</taxon>
        <taxon>Pseudomonadati</taxon>
        <taxon>Pseudomonadota</taxon>
        <taxon>Magnetococcia</taxon>
        <taxon>Magnetococcales</taxon>
        <taxon>Magnetococcaceae</taxon>
        <taxon>Magnetococcus</taxon>
    </lineage>
</organism>
<dbReference type="EMBL" id="CP000471">
    <property type="protein sequence ID" value="ABK45358.1"/>
    <property type="molecule type" value="Genomic_DNA"/>
</dbReference>
<dbReference type="GO" id="GO:0016763">
    <property type="term" value="F:pentosyltransferase activity"/>
    <property type="evidence" value="ECO:0007669"/>
    <property type="project" value="TreeGrafter"/>
</dbReference>
<evidence type="ECO:0000256" key="2">
    <source>
        <dbReference type="ARBA" id="ARBA00022475"/>
    </source>
</evidence>
<dbReference type="eggNOG" id="COG1928">
    <property type="taxonomic scope" value="Bacteria"/>
</dbReference>
<feature type="transmembrane region" description="Helical" evidence="8">
    <location>
        <begin position="180"/>
        <end position="213"/>
    </location>
</feature>
<feature type="transmembrane region" description="Helical" evidence="8">
    <location>
        <begin position="296"/>
        <end position="313"/>
    </location>
</feature>
<accession>A0LBL5</accession>
<dbReference type="RefSeq" id="WP_011714427.1">
    <property type="nucleotide sequence ID" value="NC_008576.1"/>
</dbReference>
<evidence type="ECO:0000256" key="3">
    <source>
        <dbReference type="ARBA" id="ARBA00022676"/>
    </source>
</evidence>
<dbReference type="AlphaFoldDB" id="A0LBL5"/>
<evidence type="ECO:0000313" key="10">
    <source>
        <dbReference type="Proteomes" id="UP000002586"/>
    </source>
</evidence>
<feature type="transmembrane region" description="Helical" evidence="8">
    <location>
        <begin position="12"/>
        <end position="33"/>
    </location>
</feature>
<dbReference type="KEGG" id="mgm:Mmc1_2865"/>
<proteinExistence type="predicted"/>
<feature type="transmembrane region" description="Helical" evidence="8">
    <location>
        <begin position="373"/>
        <end position="390"/>
    </location>
</feature>
<sequence length="484" mass="55289">MGITQKNSLQEKVLWALLAASLLHAFYVLYLGFELPILGLHGFRQTQTAISAYYMVHEGAWLPYMTPILGTPWMIPLEFPLYQWIVAVLHIVSGIEMDQAGRLVSFFFFLLIPLPVITISRYLNFPKQFPLLFAIFFYFTPLYLFWGRTFLIEVHAVFLAVLWLAALTRYLDQRTLFRLLIVIVVGILGGLVKVTTFAAFALFGAALCLHYLIKKSFLKKPIQTLISHWPLIVIFASQLVAILVWVSWSDSIKVQGEITKALTSDLLTAWNFGSWEQRTELQNWYEVLIRRTVRSTIGWGVLLVPLLVLPIVFQRRVIMGVAVTLLLYITPFLIFTNLHIEHTYYQVANALFLVATLAVLIAYLSTDPKHQRLFLAALVVVVGSQIHSFYSSQFYRAMNVEESHYYEKEIGDYLKDHTPKDSVIVIHGTAWTSAIPYYSERKGIIFVAWISDELIVDFHQDSSILAGEFPVPRVNVICTQIGLG</sequence>
<dbReference type="GO" id="GO:0005886">
    <property type="term" value="C:plasma membrane"/>
    <property type="evidence" value="ECO:0007669"/>
    <property type="project" value="UniProtKB-SubCell"/>
</dbReference>
<reference evidence="10" key="1">
    <citation type="journal article" date="2009" name="Appl. Environ. Microbiol.">
        <title>Complete genome sequence of the chemolithoautotrophic marine magnetotactic coccus strain MC-1.</title>
        <authorList>
            <person name="Schubbe S."/>
            <person name="Williams T.J."/>
            <person name="Xie G."/>
            <person name="Kiss H.E."/>
            <person name="Brettin T.S."/>
            <person name="Martinez D."/>
            <person name="Ross C.A."/>
            <person name="Schuler D."/>
            <person name="Cox B.L."/>
            <person name="Nealson K.H."/>
            <person name="Bazylinski D.A."/>
        </authorList>
    </citation>
    <scope>NUCLEOTIDE SEQUENCE [LARGE SCALE GENOMIC DNA]</scope>
    <source>
        <strain evidence="10">ATCC BAA-1437 / JCM 17883 / MC-1</strain>
    </source>
</reference>
<evidence type="ECO:0000313" key="9">
    <source>
        <dbReference type="EMBL" id="ABK45358.1"/>
    </source>
</evidence>
<dbReference type="InterPro" id="IPR050297">
    <property type="entry name" value="LipidA_mod_glycosyltrf_83"/>
</dbReference>
<feature type="transmembrane region" description="Helical" evidence="8">
    <location>
        <begin position="225"/>
        <end position="248"/>
    </location>
</feature>
<keyword evidence="4 9" id="KW-0808">Transferase</keyword>
<keyword evidence="3" id="KW-0328">Glycosyltransferase</keyword>
<dbReference type="PANTHER" id="PTHR33908">
    <property type="entry name" value="MANNOSYLTRANSFERASE YKCB-RELATED"/>
    <property type="match status" value="1"/>
</dbReference>
<evidence type="ECO:0000256" key="7">
    <source>
        <dbReference type="ARBA" id="ARBA00023136"/>
    </source>
</evidence>
<dbReference type="Proteomes" id="UP000002586">
    <property type="component" value="Chromosome"/>
</dbReference>